<gene>
    <name evidence="1" type="ORF">EVA_02788</name>
</gene>
<organism evidence="1">
    <name type="scientific">gut metagenome</name>
    <dbReference type="NCBI Taxonomy" id="749906"/>
    <lineage>
        <taxon>unclassified sequences</taxon>
        <taxon>metagenomes</taxon>
        <taxon>organismal metagenomes</taxon>
    </lineage>
</organism>
<accession>J9D8I1</accession>
<comment type="caution">
    <text evidence="1">The sequence shown here is derived from an EMBL/GenBank/DDBJ whole genome shotgun (WGS) entry which is preliminary data.</text>
</comment>
<dbReference type="AlphaFoldDB" id="J9D8I1"/>
<dbReference type="EMBL" id="AMCI01000462">
    <property type="protein sequence ID" value="EJX09101.1"/>
    <property type="molecule type" value="Genomic_DNA"/>
</dbReference>
<name>J9D8I1_9ZZZZ</name>
<proteinExistence type="predicted"/>
<sequence>MNKENITELLQLLYDVVKFQTKSFTLIECLKFLYVSTFIRSVEFVVDSCFTINGLLLGWMWLS</sequence>
<evidence type="ECO:0000313" key="1">
    <source>
        <dbReference type="EMBL" id="EJX09101.1"/>
    </source>
</evidence>
<protein>
    <submittedName>
        <fullName evidence="1">Uncharacterized protein</fullName>
    </submittedName>
</protein>
<reference evidence="1" key="1">
    <citation type="journal article" date="2012" name="PLoS ONE">
        <title>Gene sets for utilization of primary and secondary nutrition supplies in the distal gut of endangered iberian lynx.</title>
        <authorList>
            <person name="Alcaide M."/>
            <person name="Messina E."/>
            <person name="Richter M."/>
            <person name="Bargiela R."/>
            <person name="Peplies J."/>
            <person name="Huws S.A."/>
            <person name="Newbold C.J."/>
            <person name="Golyshin P.N."/>
            <person name="Simon M.A."/>
            <person name="Lopez G."/>
            <person name="Yakimov M.M."/>
            <person name="Ferrer M."/>
        </authorList>
    </citation>
    <scope>NUCLEOTIDE SEQUENCE</scope>
</reference>